<accession>A0AAD9JAJ3</accession>
<organism evidence="1 2">
    <name type="scientific">Paralvinella palmiformis</name>
    <dbReference type="NCBI Taxonomy" id="53620"/>
    <lineage>
        <taxon>Eukaryota</taxon>
        <taxon>Metazoa</taxon>
        <taxon>Spiralia</taxon>
        <taxon>Lophotrochozoa</taxon>
        <taxon>Annelida</taxon>
        <taxon>Polychaeta</taxon>
        <taxon>Sedentaria</taxon>
        <taxon>Canalipalpata</taxon>
        <taxon>Terebellida</taxon>
        <taxon>Terebelliformia</taxon>
        <taxon>Alvinellidae</taxon>
        <taxon>Paralvinella</taxon>
    </lineage>
</organism>
<gene>
    <name evidence="1" type="ORF">LSH36_457g01006</name>
</gene>
<name>A0AAD9JAJ3_9ANNE</name>
<comment type="caution">
    <text evidence="1">The sequence shown here is derived from an EMBL/GenBank/DDBJ whole genome shotgun (WGS) entry which is preliminary data.</text>
</comment>
<reference evidence="1" key="1">
    <citation type="journal article" date="2023" name="Mol. Biol. Evol.">
        <title>Third-Generation Sequencing Reveals the Adaptive Role of the Epigenome in Three Deep-Sea Polychaetes.</title>
        <authorList>
            <person name="Perez M."/>
            <person name="Aroh O."/>
            <person name="Sun Y."/>
            <person name="Lan Y."/>
            <person name="Juniper S.K."/>
            <person name="Young C.R."/>
            <person name="Angers B."/>
            <person name="Qian P.Y."/>
        </authorList>
    </citation>
    <scope>NUCLEOTIDE SEQUENCE</scope>
    <source>
        <strain evidence="1">P08H-3</strain>
    </source>
</reference>
<dbReference type="Proteomes" id="UP001208570">
    <property type="component" value="Unassembled WGS sequence"/>
</dbReference>
<evidence type="ECO:0000313" key="1">
    <source>
        <dbReference type="EMBL" id="KAK2149279.1"/>
    </source>
</evidence>
<dbReference type="EMBL" id="JAODUP010000457">
    <property type="protein sequence ID" value="KAK2149279.1"/>
    <property type="molecule type" value="Genomic_DNA"/>
</dbReference>
<proteinExistence type="predicted"/>
<sequence>EVCWLNYYQRCCFVTSTCDRCTETWIQSRQSCSTSEKSLHSKTADELANPCCQFC</sequence>
<keyword evidence="2" id="KW-1185">Reference proteome</keyword>
<dbReference type="AlphaFoldDB" id="A0AAD9JAJ3"/>
<protein>
    <submittedName>
        <fullName evidence="1">Uncharacterized protein</fullName>
    </submittedName>
</protein>
<evidence type="ECO:0000313" key="2">
    <source>
        <dbReference type="Proteomes" id="UP001208570"/>
    </source>
</evidence>
<feature type="non-terminal residue" evidence="1">
    <location>
        <position position="1"/>
    </location>
</feature>